<dbReference type="InterPro" id="IPR019151">
    <property type="entry name" value="Proteasome_assmbl_chaperone_2"/>
</dbReference>
<dbReference type="InterPro" id="IPR008492">
    <property type="entry name" value="Rv2714-like"/>
</dbReference>
<dbReference type="KEGG" id="nae:BHE16_00565"/>
<organism evidence="1 2">
    <name type="scientific">Neomicrococcus aestuarii</name>
    <dbReference type="NCBI Taxonomy" id="556325"/>
    <lineage>
        <taxon>Bacteria</taxon>
        <taxon>Bacillati</taxon>
        <taxon>Actinomycetota</taxon>
        <taxon>Actinomycetes</taxon>
        <taxon>Micrococcales</taxon>
        <taxon>Micrococcaceae</taxon>
        <taxon>Neomicrococcus</taxon>
    </lineage>
</organism>
<evidence type="ECO:0000313" key="1">
    <source>
        <dbReference type="EMBL" id="APF41610.1"/>
    </source>
</evidence>
<dbReference type="Gene3D" id="3.40.50.10900">
    <property type="entry name" value="PAC-like subunit"/>
    <property type="match status" value="1"/>
</dbReference>
<sequence>MDAGQALAQVRDTLLEELPTRTVAIFDADSLIDHSAKRPRITFDNGHFVDYAPHRIAIDAATDGLGRDFLILSGPEPSLHWERFTSAMTWLNNNLGVNRTAFLASVPMPVPHTRPITGTVHGNSSAPDGGAPQWPTPMVVPASLANVLEASFEAAGKPTIGFTMHVPHYLSDGQYPNAAIGGLEYMGAALGLALPTDELREQGREVEAKVAEQVASNPEIQSMVRNIEEQYDAHREGMHPQSLLLEGGEVPDGESLAAAASEFLRLELEDRNADSAPEHDDDASR</sequence>
<keyword evidence="2" id="KW-1185">Reference proteome</keyword>
<evidence type="ECO:0008006" key="3">
    <source>
        <dbReference type="Google" id="ProtNLM"/>
    </source>
</evidence>
<dbReference type="EMBL" id="CP018135">
    <property type="protein sequence ID" value="APF41610.1"/>
    <property type="molecule type" value="Genomic_DNA"/>
</dbReference>
<protein>
    <recommendedName>
        <fullName evidence="3">PAC2 family protein</fullName>
    </recommendedName>
</protein>
<reference evidence="1 2" key="1">
    <citation type="submission" date="2016-11" db="EMBL/GenBank/DDBJ databases">
        <title>Genome sequencing of Zhihengliuella aestuarii B18 antagonistic to Plasmodiophora brassicae.</title>
        <authorList>
            <person name="Luo Y."/>
        </authorList>
    </citation>
    <scope>NUCLEOTIDE SEQUENCE [LARGE SCALE GENOMIC DNA]</scope>
    <source>
        <strain evidence="1 2">B18</strain>
    </source>
</reference>
<accession>A0A1L2ZQY6</accession>
<dbReference type="SUPFAM" id="SSF159659">
    <property type="entry name" value="Cgl1923-like"/>
    <property type="match status" value="1"/>
</dbReference>
<evidence type="ECO:0000313" key="2">
    <source>
        <dbReference type="Proteomes" id="UP000183530"/>
    </source>
</evidence>
<dbReference type="Pfam" id="PF09754">
    <property type="entry name" value="PAC2"/>
    <property type="match status" value="1"/>
</dbReference>
<dbReference type="STRING" id="556325.BHE16_00565"/>
<dbReference type="Gene3D" id="1.10.287.100">
    <property type="match status" value="1"/>
</dbReference>
<dbReference type="PIRSF" id="PIRSF028754">
    <property type="entry name" value="UCP028754"/>
    <property type="match status" value="1"/>
</dbReference>
<dbReference type="Proteomes" id="UP000183530">
    <property type="component" value="Chromosome"/>
</dbReference>
<name>A0A1L2ZQY6_9MICC</name>
<dbReference type="InterPro" id="IPR038389">
    <property type="entry name" value="PSMG2_sf"/>
</dbReference>
<dbReference type="AlphaFoldDB" id="A0A1L2ZQY6"/>
<proteinExistence type="predicted"/>
<gene>
    <name evidence="1" type="ORF">BHE16_00565</name>
</gene>